<evidence type="ECO:0000256" key="1">
    <source>
        <dbReference type="ARBA" id="ARBA00004141"/>
    </source>
</evidence>
<feature type="transmembrane region" description="Helical" evidence="6">
    <location>
        <begin position="324"/>
        <end position="346"/>
    </location>
</feature>
<dbReference type="AlphaFoldDB" id="A0A0C2DKH3"/>
<dbReference type="InterPro" id="IPR011701">
    <property type="entry name" value="MFS"/>
</dbReference>
<feature type="transmembrane region" description="Helical" evidence="6">
    <location>
        <begin position="136"/>
        <end position="158"/>
    </location>
</feature>
<dbReference type="InterPro" id="IPR050930">
    <property type="entry name" value="MFS_Vesicular_Transporter"/>
</dbReference>
<keyword evidence="3 6" id="KW-0812">Transmembrane</keyword>
<sequence length="435" mass="48156">MTLYETISHYRNNRRVLLLIVYIALFLDNMLLTTVVPIIPEYLLRISHPNTTDLLLYNKPSDDHEIEKRQGSLMYKLLPRSQMRPTSEPEIPSSYQQSERHEILARENVLVGIMFGSKALVQLVANPWIGPLTNKIGYTLPMFAGFVIMFLSTLLFAFGSSYGTLWFARAMQGIGSACTSTSGMGMLAQAYPDDAERGSAMGIALGGLALGVLVGPPYGGVLYQWAGKELPFILLALLALFDGSLQFVVLQPKVDRGEPEGSTIKQLAKDPYIIVAAGLRFSQIFRRSISPRCHRSRFFRWLSAFIGLLVIGFCLLSIPSATSVTGLIFPHLFMGFSIGMIDASMFPLMGYLVDLRHVGVYGSIYAIADAAFCFAFALGPFFSGPLVKSVGFPTMMYLIAIINFAYAPLMFLLRNPPPINHEEFACRVSFISQCC</sequence>
<feature type="domain" description="Major facilitator superfamily (MFS) profile" evidence="7">
    <location>
        <begin position="17"/>
        <end position="435"/>
    </location>
</feature>
<feature type="transmembrane region" description="Helical" evidence="6">
    <location>
        <begin position="200"/>
        <end position="218"/>
    </location>
</feature>
<dbReference type="Gene3D" id="1.20.1250.20">
    <property type="entry name" value="MFS general substrate transporter like domains"/>
    <property type="match status" value="1"/>
</dbReference>
<dbReference type="GO" id="GO:0043195">
    <property type="term" value="C:terminal bouton"/>
    <property type="evidence" value="ECO:0007669"/>
    <property type="project" value="TreeGrafter"/>
</dbReference>
<evidence type="ECO:0000259" key="7">
    <source>
        <dbReference type="PROSITE" id="PS50850"/>
    </source>
</evidence>
<feature type="transmembrane region" description="Helical" evidence="6">
    <location>
        <begin position="358"/>
        <end position="382"/>
    </location>
</feature>
<dbReference type="Proteomes" id="UP000054047">
    <property type="component" value="Unassembled WGS sequence"/>
</dbReference>
<evidence type="ECO:0000256" key="6">
    <source>
        <dbReference type="SAM" id="Phobius"/>
    </source>
</evidence>
<reference evidence="8 9" key="1">
    <citation type="submission" date="2013-12" db="EMBL/GenBank/DDBJ databases">
        <title>Draft genome of the parsitic nematode Ancylostoma duodenale.</title>
        <authorList>
            <person name="Mitreva M."/>
        </authorList>
    </citation>
    <scope>NUCLEOTIDE SEQUENCE [LARGE SCALE GENOMIC DNA]</scope>
    <source>
        <strain evidence="8 9">Zhejiang</strain>
    </source>
</reference>
<dbReference type="GO" id="GO:0030672">
    <property type="term" value="C:synaptic vesicle membrane"/>
    <property type="evidence" value="ECO:0007669"/>
    <property type="project" value="TreeGrafter"/>
</dbReference>
<evidence type="ECO:0000256" key="5">
    <source>
        <dbReference type="ARBA" id="ARBA00023136"/>
    </source>
</evidence>
<feature type="transmembrane region" description="Helical" evidence="6">
    <location>
        <begin position="170"/>
        <end position="188"/>
    </location>
</feature>
<dbReference type="GO" id="GO:0005335">
    <property type="term" value="F:serotonin:sodium:chloride symporter activity"/>
    <property type="evidence" value="ECO:0007669"/>
    <property type="project" value="TreeGrafter"/>
</dbReference>
<organism evidence="8 9">
    <name type="scientific">Ancylostoma duodenale</name>
    <dbReference type="NCBI Taxonomy" id="51022"/>
    <lineage>
        <taxon>Eukaryota</taxon>
        <taxon>Metazoa</taxon>
        <taxon>Ecdysozoa</taxon>
        <taxon>Nematoda</taxon>
        <taxon>Chromadorea</taxon>
        <taxon>Rhabditida</taxon>
        <taxon>Rhabditina</taxon>
        <taxon>Rhabditomorpha</taxon>
        <taxon>Strongyloidea</taxon>
        <taxon>Ancylostomatidae</taxon>
        <taxon>Ancylostomatinae</taxon>
        <taxon>Ancylostoma</taxon>
    </lineage>
</organism>
<name>A0A0C2DKH3_9BILA</name>
<evidence type="ECO:0000256" key="4">
    <source>
        <dbReference type="ARBA" id="ARBA00022989"/>
    </source>
</evidence>
<dbReference type="InterPro" id="IPR036259">
    <property type="entry name" value="MFS_trans_sf"/>
</dbReference>
<dbReference type="Pfam" id="PF07690">
    <property type="entry name" value="MFS_1"/>
    <property type="match status" value="1"/>
</dbReference>
<keyword evidence="2" id="KW-0813">Transport</keyword>
<evidence type="ECO:0000256" key="3">
    <source>
        <dbReference type="ARBA" id="ARBA00022692"/>
    </source>
</evidence>
<dbReference type="InterPro" id="IPR020846">
    <property type="entry name" value="MFS_dom"/>
</dbReference>
<keyword evidence="9" id="KW-1185">Reference proteome</keyword>
<keyword evidence="5 6" id="KW-0472">Membrane</keyword>
<feature type="transmembrane region" description="Helical" evidence="6">
    <location>
        <begin position="16"/>
        <end position="39"/>
    </location>
</feature>
<keyword evidence="4 6" id="KW-1133">Transmembrane helix</keyword>
<dbReference type="OrthoDB" id="5086884at2759"/>
<gene>
    <name evidence="8" type="ORF">ANCDUO_06661</name>
</gene>
<protein>
    <submittedName>
        <fullName evidence="8">Transporter, major facilitator family protein</fullName>
    </submittedName>
</protein>
<evidence type="ECO:0000313" key="9">
    <source>
        <dbReference type="Proteomes" id="UP000054047"/>
    </source>
</evidence>
<feature type="transmembrane region" description="Helical" evidence="6">
    <location>
        <begin position="298"/>
        <end position="318"/>
    </location>
</feature>
<accession>A0A0C2DKH3</accession>
<dbReference type="EMBL" id="KN728913">
    <property type="protein sequence ID" value="KIH63047.1"/>
    <property type="molecule type" value="Genomic_DNA"/>
</dbReference>
<evidence type="ECO:0000256" key="2">
    <source>
        <dbReference type="ARBA" id="ARBA00022448"/>
    </source>
</evidence>
<dbReference type="PANTHER" id="PTHR23506">
    <property type="entry name" value="GH10249P"/>
    <property type="match status" value="1"/>
</dbReference>
<proteinExistence type="predicted"/>
<comment type="subcellular location">
    <subcellularLocation>
        <location evidence="1">Membrane</location>
        <topology evidence="1">Multi-pass membrane protein</topology>
    </subcellularLocation>
</comment>
<dbReference type="SUPFAM" id="SSF103473">
    <property type="entry name" value="MFS general substrate transporter"/>
    <property type="match status" value="1"/>
</dbReference>
<dbReference type="PROSITE" id="PS50850">
    <property type="entry name" value="MFS"/>
    <property type="match status" value="1"/>
</dbReference>
<evidence type="ECO:0000313" key="8">
    <source>
        <dbReference type="EMBL" id="KIH63047.1"/>
    </source>
</evidence>
<dbReference type="GO" id="GO:0015842">
    <property type="term" value="P:aminergic neurotransmitter loading into synaptic vesicle"/>
    <property type="evidence" value="ECO:0007669"/>
    <property type="project" value="TreeGrafter"/>
</dbReference>
<dbReference type="PANTHER" id="PTHR23506:SF23">
    <property type="entry name" value="GH10249P"/>
    <property type="match status" value="1"/>
</dbReference>
<feature type="transmembrane region" description="Helical" evidence="6">
    <location>
        <begin position="394"/>
        <end position="413"/>
    </location>
</feature>